<reference evidence="3 4" key="1">
    <citation type="submission" date="2017-05" db="EMBL/GenBank/DDBJ databases">
        <title>Biotechnological potential of actinobacteria isolated from South African environments.</title>
        <authorList>
            <person name="Le Roes-Hill M."/>
            <person name="Prins A."/>
            <person name="Durrell K.A."/>
        </authorList>
    </citation>
    <scope>NUCLEOTIDE SEQUENCE [LARGE SCALE GENOMIC DNA]</scope>
    <source>
        <strain evidence="3">M26</strain>
    </source>
</reference>
<comment type="caution">
    <text evidence="3">The sequence shown here is derived from an EMBL/GenBank/DDBJ whole genome shotgun (WGS) entry which is preliminary data.</text>
</comment>
<feature type="domain" description="Activator of Hsp90 ATPase homologue 1/2-like C-terminal" evidence="2">
    <location>
        <begin position="29"/>
        <end position="159"/>
    </location>
</feature>
<dbReference type="CDD" id="cd07826">
    <property type="entry name" value="SRPBCC_CalC_Aha1-like_9"/>
    <property type="match status" value="1"/>
</dbReference>
<evidence type="ECO:0000259" key="2">
    <source>
        <dbReference type="Pfam" id="PF08327"/>
    </source>
</evidence>
<dbReference type="EMBL" id="NGFP01000014">
    <property type="protein sequence ID" value="OUC98922.1"/>
    <property type="molecule type" value="Genomic_DNA"/>
</dbReference>
<name>A0A243RUR7_9ACTN</name>
<dbReference type="InterPro" id="IPR023393">
    <property type="entry name" value="START-like_dom_sf"/>
</dbReference>
<dbReference type="InterPro" id="IPR013538">
    <property type="entry name" value="ASHA1/2-like_C"/>
</dbReference>
<dbReference type="SUPFAM" id="SSF55961">
    <property type="entry name" value="Bet v1-like"/>
    <property type="match status" value="1"/>
</dbReference>
<keyword evidence="4" id="KW-1185">Reference proteome</keyword>
<dbReference type="Proteomes" id="UP000194761">
    <property type="component" value="Unassembled WGS sequence"/>
</dbReference>
<dbReference type="Pfam" id="PF08327">
    <property type="entry name" value="AHSA1"/>
    <property type="match status" value="1"/>
</dbReference>
<protein>
    <submittedName>
        <fullName evidence="3">ATPase</fullName>
    </submittedName>
</protein>
<accession>A0A243RUR7</accession>
<sequence>MMSRQEQTEGLTVRAVSDTDLVLTRTFAAPRRLVFDAFTRPELLRRWHGARGWHLVVCEIDLRPGGVWRFVSRGPGGAELGHGGVFHEVDAPGRLVQSEAHDGWDAGEALVTTVFDERDGRTAMTTTVRYPSREVRDSVLRTPMKRGAGEAYDRLTETLNKMTLKGELR</sequence>
<evidence type="ECO:0000313" key="4">
    <source>
        <dbReference type="Proteomes" id="UP000194761"/>
    </source>
</evidence>
<evidence type="ECO:0000313" key="3">
    <source>
        <dbReference type="EMBL" id="OUC98922.1"/>
    </source>
</evidence>
<dbReference type="RefSeq" id="WP_242675748.1">
    <property type="nucleotide sequence ID" value="NZ_NGFP01000014.1"/>
</dbReference>
<gene>
    <name evidence="3" type="ORF">CA984_05280</name>
</gene>
<comment type="similarity">
    <text evidence="1">Belongs to the AHA1 family.</text>
</comment>
<dbReference type="Gene3D" id="3.30.530.20">
    <property type="match status" value="1"/>
</dbReference>
<evidence type="ECO:0000256" key="1">
    <source>
        <dbReference type="ARBA" id="ARBA00006817"/>
    </source>
</evidence>
<dbReference type="AlphaFoldDB" id="A0A243RUR7"/>
<proteinExistence type="inferred from homology"/>
<organism evidence="3 4">
    <name type="scientific">Streptosporangium minutum</name>
    <dbReference type="NCBI Taxonomy" id="569862"/>
    <lineage>
        <taxon>Bacteria</taxon>
        <taxon>Bacillati</taxon>
        <taxon>Actinomycetota</taxon>
        <taxon>Actinomycetes</taxon>
        <taxon>Streptosporangiales</taxon>
        <taxon>Streptosporangiaceae</taxon>
        <taxon>Streptosporangium</taxon>
    </lineage>
</organism>